<name>A0ABY7DR42_MYAAR</name>
<dbReference type="PANTHER" id="PTHR10996">
    <property type="entry name" value="2-HYDROXYACID DEHYDROGENASE-RELATED"/>
    <property type="match status" value="1"/>
</dbReference>
<proteinExistence type="inferred from homology"/>
<keyword evidence="6" id="KW-1185">Reference proteome</keyword>
<dbReference type="SUPFAM" id="SSF52283">
    <property type="entry name" value="Formate/glycerate dehydrogenase catalytic domain-like"/>
    <property type="match status" value="1"/>
</dbReference>
<keyword evidence="1 2" id="KW-0560">Oxidoreductase</keyword>
<dbReference type="Gene3D" id="3.40.50.720">
    <property type="entry name" value="NAD(P)-binding Rossmann-like Domain"/>
    <property type="match status" value="4"/>
</dbReference>
<sequence>MNKAGERTTESFCKSKNPDGAGLAQLQVSCDLMFCDEEEEGQIAAALDRPLRDVVGASALIVDPDTTVDAEVLNAAGPQLKVIATMSVGLDHIDLKECARRNIAVGYTPDVHSDAVAEATIALTLATARRYKEGIRAVSSGVWGSAVEGMLYLRSPKDYAGDVDAEYVSFGKLLEHSDIVIACCSINQSNHKLFNATAFQNMKNTAIFVNMSRGLLVDQDALFDVTSPEPLPPDHRFLKFANCLILSHIGSATVMARHAIVDLAVKNTLAGCAGAAPNTSHDT</sequence>
<evidence type="ECO:0000259" key="3">
    <source>
        <dbReference type="Pfam" id="PF00389"/>
    </source>
</evidence>
<dbReference type="Pfam" id="PF00389">
    <property type="entry name" value="2-Hacid_dh"/>
    <property type="match status" value="1"/>
</dbReference>
<feature type="domain" description="D-isomer specific 2-hydroxyacid dehydrogenase catalytic" evidence="3">
    <location>
        <begin position="51"/>
        <end position="278"/>
    </location>
</feature>
<accession>A0ABY7DR42</accession>
<comment type="similarity">
    <text evidence="2">Belongs to the D-isomer specific 2-hydroxyacid dehydrogenase family.</text>
</comment>
<dbReference type="Pfam" id="PF02826">
    <property type="entry name" value="2-Hacid_dh_C"/>
    <property type="match status" value="1"/>
</dbReference>
<evidence type="ECO:0000259" key="4">
    <source>
        <dbReference type="Pfam" id="PF02826"/>
    </source>
</evidence>
<dbReference type="PROSITE" id="PS00671">
    <property type="entry name" value="D_2_HYDROXYACID_DH_3"/>
    <property type="match status" value="1"/>
</dbReference>
<dbReference type="InterPro" id="IPR036291">
    <property type="entry name" value="NAD(P)-bd_dom_sf"/>
</dbReference>
<organism evidence="5 6">
    <name type="scientific">Mya arenaria</name>
    <name type="common">Soft-shell clam</name>
    <dbReference type="NCBI Taxonomy" id="6604"/>
    <lineage>
        <taxon>Eukaryota</taxon>
        <taxon>Metazoa</taxon>
        <taxon>Spiralia</taxon>
        <taxon>Lophotrochozoa</taxon>
        <taxon>Mollusca</taxon>
        <taxon>Bivalvia</taxon>
        <taxon>Autobranchia</taxon>
        <taxon>Heteroconchia</taxon>
        <taxon>Euheterodonta</taxon>
        <taxon>Imparidentia</taxon>
        <taxon>Neoheterodontei</taxon>
        <taxon>Myida</taxon>
        <taxon>Myoidea</taxon>
        <taxon>Myidae</taxon>
        <taxon>Mya</taxon>
    </lineage>
</organism>
<dbReference type="InterPro" id="IPR006139">
    <property type="entry name" value="D-isomer_2_OHA_DH_cat_dom"/>
</dbReference>
<feature type="non-terminal residue" evidence="5">
    <location>
        <position position="1"/>
    </location>
</feature>
<dbReference type="InterPro" id="IPR006140">
    <property type="entry name" value="D-isomer_DH_NAD-bd"/>
</dbReference>
<feature type="domain" description="D-isomer specific 2-hydroxyacid dehydrogenase NAD-binding" evidence="4">
    <location>
        <begin position="154"/>
        <end position="250"/>
    </location>
</feature>
<gene>
    <name evidence="5" type="ORF">MAR_024544</name>
</gene>
<evidence type="ECO:0000313" key="6">
    <source>
        <dbReference type="Proteomes" id="UP001164746"/>
    </source>
</evidence>
<dbReference type="Proteomes" id="UP001164746">
    <property type="component" value="Chromosome 3"/>
</dbReference>
<dbReference type="InterPro" id="IPR029753">
    <property type="entry name" value="D-isomer_DH_CS"/>
</dbReference>
<evidence type="ECO:0000256" key="1">
    <source>
        <dbReference type="ARBA" id="ARBA00023002"/>
    </source>
</evidence>
<dbReference type="SUPFAM" id="SSF51735">
    <property type="entry name" value="NAD(P)-binding Rossmann-fold domains"/>
    <property type="match status" value="1"/>
</dbReference>
<dbReference type="PANTHER" id="PTHR10996:SF277">
    <property type="entry name" value="GLYOXYLATE REDUCTASE_HYDROXYPYRUVATE REDUCTASE"/>
    <property type="match status" value="1"/>
</dbReference>
<dbReference type="InterPro" id="IPR050223">
    <property type="entry name" value="D-isomer_2-hydroxyacid_DH"/>
</dbReference>
<protein>
    <submittedName>
        <fullName evidence="5">GRHPR-like protein</fullName>
    </submittedName>
</protein>
<evidence type="ECO:0000313" key="5">
    <source>
        <dbReference type="EMBL" id="WAR00172.1"/>
    </source>
</evidence>
<reference evidence="5" key="1">
    <citation type="submission" date="2022-11" db="EMBL/GenBank/DDBJ databases">
        <title>Centuries of genome instability and evolution in soft-shell clam transmissible cancer (bioRxiv).</title>
        <authorList>
            <person name="Hart S.F.M."/>
            <person name="Yonemitsu M.A."/>
            <person name="Giersch R.M."/>
            <person name="Beal B.F."/>
            <person name="Arriagada G."/>
            <person name="Davis B.W."/>
            <person name="Ostrander E.A."/>
            <person name="Goff S.P."/>
            <person name="Metzger M.J."/>
        </authorList>
    </citation>
    <scope>NUCLEOTIDE SEQUENCE</scope>
    <source>
        <strain evidence="5">MELC-2E11</strain>
        <tissue evidence="5">Siphon/mantle</tissue>
    </source>
</reference>
<evidence type="ECO:0000256" key="2">
    <source>
        <dbReference type="RuleBase" id="RU003719"/>
    </source>
</evidence>
<dbReference type="EMBL" id="CP111014">
    <property type="protein sequence ID" value="WAR00172.1"/>
    <property type="molecule type" value="Genomic_DNA"/>
</dbReference>